<dbReference type="RefSeq" id="WP_064213907.1">
    <property type="nucleotide sequence ID" value="NZ_LUCQ01000018.1"/>
</dbReference>
<dbReference type="PATRIC" id="fig|33934.7.peg.1693"/>
<keyword evidence="2" id="KW-1185">Reference proteome</keyword>
<accession>A0A178TN17</accession>
<sequence>MLLTKTVEVDVTGNVSYYESKGYSIPKYIDKLGNLRVKKGTKIVVLVSDLPETSGIEIEYQCNSCKQIFKTRYYRYLKNEHDLCKSCNMKRIALDKNNISKRSGINHPKYNPNLTDKERECGRNYPEYIEWRKRVYEECSYTCQCCGDNKGGNLVAHHLNGWHWCKDERFVDFNGIALCESCHNKFHKKYGYQNNTREQFIEFLIDELQKKNYSEASKVFTKLD</sequence>
<organism evidence="1 2">
    <name type="scientific">Anoxybacillus flavithermus</name>
    <dbReference type="NCBI Taxonomy" id="33934"/>
    <lineage>
        <taxon>Bacteria</taxon>
        <taxon>Bacillati</taxon>
        <taxon>Bacillota</taxon>
        <taxon>Bacilli</taxon>
        <taxon>Bacillales</taxon>
        <taxon>Anoxybacillaceae</taxon>
        <taxon>Anoxybacillus</taxon>
    </lineage>
</organism>
<evidence type="ECO:0000313" key="1">
    <source>
        <dbReference type="EMBL" id="OAO82597.1"/>
    </source>
</evidence>
<dbReference type="InterPro" id="IPR003615">
    <property type="entry name" value="HNH_nuc"/>
</dbReference>
<proteinExistence type="predicted"/>
<dbReference type="Proteomes" id="UP000078336">
    <property type="component" value="Unassembled WGS sequence"/>
</dbReference>
<reference evidence="1 2" key="1">
    <citation type="submission" date="2016-03" db="EMBL/GenBank/DDBJ databases">
        <title>Spore heat resistance.</title>
        <authorList>
            <person name="Boekhorst J."/>
            <person name="Berendsen E.M."/>
            <person name="Wells-Bennik M.H."/>
            <person name="Kuipers O.P."/>
        </authorList>
    </citation>
    <scope>NUCLEOTIDE SEQUENCE [LARGE SCALE GENOMIC DNA]</scope>
    <source>
        <strain evidence="1 2">AF16</strain>
    </source>
</reference>
<dbReference type="EMBL" id="LUCQ01000018">
    <property type="protein sequence ID" value="OAO82597.1"/>
    <property type="molecule type" value="Genomic_DNA"/>
</dbReference>
<gene>
    <name evidence="1" type="ORF">TAF16_0217</name>
</gene>
<protein>
    <submittedName>
        <fullName evidence="1">HNH nuclease</fullName>
    </submittedName>
</protein>
<dbReference type="CDD" id="cd00085">
    <property type="entry name" value="HNHc"/>
    <property type="match status" value="1"/>
</dbReference>
<dbReference type="OrthoDB" id="962665at2"/>
<dbReference type="AlphaFoldDB" id="A0A178TN17"/>
<name>A0A178TN17_9BACL</name>
<comment type="caution">
    <text evidence="1">The sequence shown here is derived from an EMBL/GenBank/DDBJ whole genome shotgun (WGS) entry which is preliminary data.</text>
</comment>
<evidence type="ECO:0000313" key="2">
    <source>
        <dbReference type="Proteomes" id="UP000078336"/>
    </source>
</evidence>